<protein>
    <submittedName>
        <fullName evidence="1">Uncharacterized protein</fullName>
    </submittedName>
</protein>
<keyword evidence="2" id="KW-1185">Reference proteome</keyword>
<dbReference type="Proteomes" id="UP000752696">
    <property type="component" value="Unassembled WGS sequence"/>
</dbReference>
<dbReference type="AlphaFoldDB" id="A0A6V7HCR5"/>
<comment type="caution">
    <text evidence="1">The sequence shown here is derived from an EMBL/GenBank/DDBJ whole genome shotgun (WGS) entry which is preliminary data.</text>
</comment>
<proteinExistence type="predicted"/>
<accession>A0A6V7HCR5</accession>
<evidence type="ECO:0000313" key="2">
    <source>
        <dbReference type="Proteomes" id="UP000752696"/>
    </source>
</evidence>
<name>A0A6V7HCR5_9HYME</name>
<feature type="non-terminal residue" evidence="1">
    <location>
        <position position="45"/>
    </location>
</feature>
<sequence>MGRQVSGACMDYGAGSLRVYWSNWRAEKKQNGNAGDTTSKSKNNK</sequence>
<dbReference type="EMBL" id="CAJDYZ010010463">
    <property type="protein sequence ID" value="CAD1478049.1"/>
    <property type="molecule type" value="Genomic_DNA"/>
</dbReference>
<organism evidence="1 2">
    <name type="scientific">Heterotrigona itama</name>
    <dbReference type="NCBI Taxonomy" id="395501"/>
    <lineage>
        <taxon>Eukaryota</taxon>
        <taxon>Metazoa</taxon>
        <taxon>Ecdysozoa</taxon>
        <taxon>Arthropoda</taxon>
        <taxon>Hexapoda</taxon>
        <taxon>Insecta</taxon>
        <taxon>Pterygota</taxon>
        <taxon>Neoptera</taxon>
        <taxon>Endopterygota</taxon>
        <taxon>Hymenoptera</taxon>
        <taxon>Apocrita</taxon>
        <taxon>Aculeata</taxon>
        <taxon>Apoidea</taxon>
        <taxon>Anthophila</taxon>
        <taxon>Apidae</taxon>
        <taxon>Heterotrigona</taxon>
    </lineage>
</organism>
<dbReference type="OrthoDB" id="10296558at2759"/>
<reference evidence="1" key="1">
    <citation type="submission" date="2020-07" db="EMBL/GenBank/DDBJ databases">
        <authorList>
            <person name="Nazaruddin N."/>
        </authorList>
    </citation>
    <scope>NUCLEOTIDE SEQUENCE</scope>
</reference>
<evidence type="ECO:0000313" key="1">
    <source>
        <dbReference type="EMBL" id="CAD1478049.1"/>
    </source>
</evidence>
<gene>
    <name evidence="1" type="ORF">MHI_LOCUS771731</name>
</gene>